<accession>A0A0W0YHM7</accession>
<organism evidence="2 3">
    <name type="scientific">Legionella shakespearei DSM 23087</name>
    <dbReference type="NCBI Taxonomy" id="1122169"/>
    <lineage>
        <taxon>Bacteria</taxon>
        <taxon>Pseudomonadati</taxon>
        <taxon>Pseudomonadota</taxon>
        <taxon>Gammaproteobacteria</taxon>
        <taxon>Legionellales</taxon>
        <taxon>Legionellaceae</taxon>
        <taxon>Legionella</taxon>
    </lineage>
</organism>
<protein>
    <submittedName>
        <fullName evidence="2">Uncharacterized protein</fullName>
    </submittedName>
</protein>
<dbReference type="RefSeq" id="WP_018576381.1">
    <property type="nucleotide sequence ID" value="NZ_KB892385.1"/>
</dbReference>
<evidence type="ECO:0000313" key="3">
    <source>
        <dbReference type="Proteomes" id="UP000054600"/>
    </source>
</evidence>
<name>A0A0W0YHM7_9GAMM</name>
<feature type="chain" id="PRO_5006917613" evidence="1">
    <location>
        <begin position="21"/>
        <end position="64"/>
    </location>
</feature>
<dbReference type="PATRIC" id="fig|1122169.6.peg.3285"/>
<dbReference type="AlphaFoldDB" id="A0A0W0YHM7"/>
<sequence length="64" mass="6905">MNKLLSSIVLLCALTSTTYADQDQDACVAEFNNQCMAKCQETDDINCPAACQNQAVNQCQDAGQ</sequence>
<evidence type="ECO:0000313" key="2">
    <source>
        <dbReference type="EMBL" id="KTD56461.1"/>
    </source>
</evidence>
<reference evidence="2 3" key="1">
    <citation type="submission" date="2015-11" db="EMBL/GenBank/DDBJ databases">
        <title>Genomic analysis of 38 Legionella species identifies large and diverse effector repertoires.</title>
        <authorList>
            <person name="Burstein D."/>
            <person name="Amaro F."/>
            <person name="Zusman T."/>
            <person name="Lifshitz Z."/>
            <person name="Cohen O."/>
            <person name="Gilbert J.A."/>
            <person name="Pupko T."/>
            <person name="Shuman H.A."/>
            <person name="Segal G."/>
        </authorList>
    </citation>
    <scope>NUCLEOTIDE SEQUENCE [LARGE SCALE GENOMIC DNA]</scope>
    <source>
        <strain evidence="2 3">ATCC 49655</strain>
    </source>
</reference>
<comment type="caution">
    <text evidence="2">The sequence shown here is derived from an EMBL/GenBank/DDBJ whole genome shotgun (WGS) entry which is preliminary data.</text>
</comment>
<keyword evidence="1" id="KW-0732">Signal</keyword>
<proteinExistence type="predicted"/>
<gene>
    <name evidence="2" type="ORF">Lsha_2860</name>
</gene>
<dbReference type="STRING" id="1122169.Lsha_2860"/>
<evidence type="ECO:0000256" key="1">
    <source>
        <dbReference type="SAM" id="SignalP"/>
    </source>
</evidence>
<feature type="signal peptide" evidence="1">
    <location>
        <begin position="1"/>
        <end position="20"/>
    </location>
</feature>
<dbReference type="Proteomes" id="UP000054600">
    <property type="component" value="Unassembled WGS sequence"/>
</dbReference>
<dbReference type="EMBL" id="LNYW01000074">
    <property type="protein sequence ID" value="KTD56461.1"/>
    <property type="molecule type" value="Genomic_DNA"/>
</dbReference>
<keyword evidence="3" id="KW-1185">Reference proteome</keyword>